<proteinExistence type="predicted"/>
<keyword evidence="1" id="KW-0472">Membrane</keyword>
<protein>
    <recommendedName>
        <fullName evidence="4">CorA-like Mg2+ transporter protein</fullName>
    </recommendedName>
</protein>
<dbReference type="EMBL" id="FRBI01000006">
    <property type="protein sequence ID" value="SHL79544.1"/>
    <property type="molecule type" value="Genomic_DNA"/>
</dbReference>
<evidence type="ECO:0000313" key="3">
    <source>
        <dbReference type="Proteomes" id="UP000184111"/>
    </source>
</evidence>
<evidence type="ECO:0008006" key="4">
    <source>
        <dbReference type="Google" id="ProtNLM"/>
    </source>
</evidence>
<feature type="transmembrane region" description="Helical" evidence="1">
    <location>
        <begin position="396"/>
        <end position="422"/>
    </location>
</feature>
<feature type="transmembrane region" description="Helical" evidence="1">
    <location>
        <begin position="366"/>
        <end position="390"/>
    </location>
</feature>
<evidence type="ECO:0000256" key="1">
    <source>
        <dbReference type="SAM" id="Phobius"/>
    </source>
</evidence>
<dbReference type="AlphaFoldDB" id="A0A1M7DJ67"/>
<keyword evidence="1" id="KW-0812">Transmembrane</keyword>
<evidence type="ECO:0000313" key="2">
    <source>
        <dbReference type="EMBL" id="SHL79544.1"/>
    </source>
</evidence>
<name>A0A1M7DJ67_9ACTN</name>
<dbReference type="RefSeq" id="WP_235002068.1">
    <property type="nucleotide sequence ID" value="NZ_FRBI01000006.1"/>
</dbReference>
<sequence>MSGVSEARRHAATVAQGAATGTRQHFAVLVPVGLDADPPWAAGPLPFQVGGRVADADGRRGVFTTAAARALYDRRWHTWESRSEGALRLDGMELLRTPTARAARQALAVLHFTVAGSTPILPLLRAMSHRRLVGESDPLEGALAPAALLGAVADTAAAAAPFALSRPYTVTFVAPGPAFGALALRDAATGEVPPEADEYLRSLASRSAPDDLPAPPEYVPDHQAEVRRISADWSALVLRQGAAFLGHRADTGAGDFYDWAAHNARTVYLDALLLATVQRNHIDELTDDLSAVFEGPGLARRVAALEERIAHFRSTYWRQHLSAHGPANTLLLAFQRKHRLPERFELILAEAADYARLVQTQESQQIAGALGVLTVLGLPLGTALSILQVLGDSDPWHLALALTASLGATAAALTTRYGRLVVSSLRGGPRRR</sequence>
<dbReference type="Proteomes" id="UP000184111">
    <property type="component" value="Unassembled WGS sequence"/>
</dbReference>
<keyword evidence="3" id="KW-1185">Reference proteome</keyword>
<keyword evidence="1" id="KW-1133">Transmembrane helix</keyword>
<dbReference type="STRING" id="310782.SAMN05216499_10692"/>
<reference evidence="2 3" key="1">
    <citation type="submission" date="2016-11" db="EMBL/GenBank/DDBJ databases">
        <authorList>
            <person name="Jaros S."/>
            <person name="Januszkiewicz K."/>
            <person name="Wedrychowicz H."/>
        </authorList>
    </citation>
    <scope>NUCLEOTIDE SEQUENCE [LARGE SCALE GENOMIC DNA]</scope>
    <source>
        <strain evidence="2 3">CGMCC 4.2025</strain>
    </source>
</reference>
<organism evidence="2 3">
    <name type="scientific">Actinacidiphila paucisporea</name>
    <dbReference type="NCBI Taxonomy" id="310782"/>
    <lineage>
        <taxon>Bacteria</taxon>
        <taxon>Bacillati</taxon>
        <taxon>Actinomycetota</taxon>
        <taxon>Actinomycetes</taxon>
        <taxon>Kitasatosporales</taxon>
        <taxon>Streptomycetaceae</taxon>
        <taxon>Actinacidiphila</taxon>
    </lineage>
</organism>
<accession>A0A1M7DJ67</accession>
<gene>
    <name evidence="2" type="ORF">SAMN05216499_10692</name>
</gene>